<feature type="region of interest" description="Disordered" evidence="2">
    <location>
        <begin position="166"/>
        <end position="186"/>
    </location>
</feature>
<accession>A0A9W4X9P8</accession>
<proteinExistence type="predicted"/>
<evidence type="ECO:0000313" key="5">
    <source>
        <dbReference type="EMBL" id="CAI3942196.1"/>
    </source>
</evidence>
<dbReference type="InterPro" id="IPR003325">
    <property type="entry name" value="TerD"/>
</dbReference>
<organism evidence="4 6">
    <name type="scientific">Commensalibacter communis</name>
    <dbReference type="NCBI Taxonomy" id="2972786"/>
    <lineage>
        <taxon>Bacteria</taxon>
        <taxon>Pseudomonadati</taxon>
        <taxon>Pseudomonadota</taxon>
        <taxon>Alphaproteobacteria</taxon>
        <taxon>Acetobacterales</taxon>
        <taxon>Acetobacteraceae</taxon>
    </lineage>
</organism>
<feature type="compositionally biased region" description="Pro residues" evidence="2">
    <location>
        <begin position="174"/>
        <end position="184"/>
    </location>
</feature>
<reference evidence="4" key="1">
    <citation type="submission" date="2022-10" db="EMBL/GenBank/DDBJ databases">
        <authorList>
            <person name="Botero Cardona J."/>
        </authorList>
    </citation>
    <scope>NUCLEOTIDE SEQUENCE</scope>
    <source>
        <strain evidence="4">LMG 31819</strain>
        <strain evidence="5">R-53529</strain>
    </source>
</reference>
<evidence type="ECO:0000256" key="2">
    <source>
        <dbReference type="SAM" id="MobiDB-lite"/>
    </source>
</evidence>
<evidence type="ECO:0000259" key="3">
    <source>
        <dbReference type="Pfam" id="PF02342"/>
    </source>
</evidence>
<comment type="caution">
    <text evidence="4">The sequence shown here is derived from an EMBL/GenBank/DDBJ whole genome shotgun (WGS) entry which is preliminary data.</text>
</comment>
<dbReference type="RefSeq" id="WP_271789623.1">
    <property type="nucleotide sequence ID" value="NZ_CAMXCM010000002.1"/>
</dbReference>
<dbReference type="Pfam" id="PF02342">
    <property type="entry name" value="TerD"/>
    <property type="match status" value="2"/>
</dbReference>
<dbReference type="PANTHER" id="PTHR32097">
    <property type="entry name" value="CAMP-BINDING PROTEIN 1-RELATED"/>
    <property type="match status" value="1"/>
</dbReference>
<protein>
    <submittedName>
        <fullName evidence="4 5">Stress response protein SCP2 (TerZ)</fullName>
    </submittedName>
</protein>
<evidence type="ECO:0000256" key="1">
    <source>
        <dbReference type="ARBA" id="ARBA00022686"/>
    </source>
</evidence>
<dbReference type="PANTHER" id="PTHR32097:SF3">
    <property type="entry name" value="TELLURITE RESISTANCE PROTEIN"/>
    <property type="match status" value="1"/>
</dbReference>
<dbReference type="EMBL" id="CAMXCM010000002">
    <property type="protein sequence ID" value="CAI3941273.1"/>
    <property type="molecule type" value="Genomic_DNA"/>
</dbReference>
<gene>
    <name evidence="5" type="ORF">R53529_LOCUS1185</name>
    <name evidence="4" type="ORF">R53530_LOCUS1249</name>
</gene>
<evidence type="ECO:0000313" key="6">
    <source>
        <dbReference type="Proteomes" id="UP001154255"/>
    </source>
</evidence>
<keyword evidence="1" id="KW-0778">Tellurium resistance</keyword>
<dbReference type="CDD" id="cd06974">
    <property type="entry name" value="TerD_like"/>
    <property type="match status" value="2"/>
</dbReference>
<dbReference type="EMBL" id="CAMXCS010000002">
    <property type="protein sequence ID" value="CAI3942196.1"/>
    <property type="molecule type" value="Genomic_DNA"/>
</dbReference>
<feature type="domain" description="TerD" evidence="3">
    <location>
        <begin position="2"/>
        <end position="160"/>
    </location>
</feature>
<dbReference type="Gene3D" id="2.60.60.30">
    <property type="entry name" value="sav2460 like domains"/>
    <property type="match status" value="2"/>
</dbReference>
<dbReference type="Proteomes" id="UP001154255">
    <property type="component" value="Unassembled WGS sequence"/>
</dbReference>
<dbReference type="InterPro" id="IPR017115">
    <property type="entry name" value="Tellurite_resistance_TerA"/>
</dbReference>
<dbReference type="Proteomes" id="UP001154259">
    <property type="component" value="Unassembled WGS sequence"/>
</dbReference>
<dbReference type="PIRSF" id="PIRSF037118">
    <property type="entry name" value="Tellurite_resistance_TerA"/>
    <property type="match status" value="1"/>
</dbReference>
<keyword evidence="7" id="KW-1185">Reference proteome</keyword>
<evidence type="ECO:0000313" key="7">
    <source>
        <dbReference type="Proteomes" id="UP001154259"/>
    </source>
</evidence>
<dbReference type="InterPro" id="IPR051324">
    <property type="entry name" value="Stress/Tellurium_Resist"/>
</dbReference>
<dbReference type="AlphaFoldDB" id="A0A9W4X9P8"/>
<evidence type="ECO:0000313" key="4">
    <source>
        <dbReference type="EMBL" id="CAI3941273.1"/>
    </source>
</evidence>
<dbReference type="GO" id="GO:0046690">
    <property type="term" value="P:response to tellurium ion"/>
    <property type="evidence" value="ECO:0007669"/>
    <property type="project" value="UniProtKB-KW"/>
</dbReference>
<feature type="domain" description="TerD" evidence="3">
    <location>
        <begin position="191"/>
        <end position="311"/>
    </location>
</feature>
<sequence length="388" mass="42990">MQLSRGQKLPVRELIPNGSVFITIDYYPTDIDIAAFSLDKDRKIKDDRYTILFSNQQSPDNSITLNLQTGKAIFTIDIDRLPTTIERIIFTATHDIHAIGKAKKLDVSVGQQAAIYNAKEGLTTEKAVMMIELYRYHDTWRLGAIGQGFDGGLAALITHFGGEIASPTSTSTSPPSPSSSPTPPGLNLNKITLEQKQSISLTKTTPTFGEIKVNLNWSRGSSARKGFFGKISSNKAIDLDLGCLYVLKNGEKSVVQALGKRFGDLNKKPYIKLLGDDRTGDIDSGETLLINGKFFDEIERIAIFAYIYDGVPNWNETNGVVTLTVPDQPPLEVRMTEGHNNRTMCGIALIDNVNGQMKVSRLVEYFKDHEEFANSVHIFLKWVGARKD</sequence>
<name>A0A9W4X9P8_9PROT</name>